<feature type="chain" id="PRO_5027624640" description="Nuclear transport factor 2 family protein" evidence="1">
    <location>
        <begin position="20"/>
        <end position="169"/>
    </location>
</feature>
<dbReference type="AlphaFoldDB" id="A0A7C2R8R9"/>
<keyword evidence="1" id="KW-0732">Signal</keyword>
<protein>
    <recommendedName>
        <fullName evidence="3">Nuclear transport factor 2 family protein</fullName>
    </recommendedName>
</protein>
<name>A0A7C2R8R9_9FLAO</name>
<reference evidence="2" key="1">
    <citation type="journal article" date="2020" name="mSystems">
        <title>Genome- and Community-Level Interaction Insights into Carbon Utilization and Element Cycling Functions of Hydrothermarchaeota in Hydrothermal Sediment.</title>
        <authorList>
            <person name="Zhou Z."/>
            <person name="Liu Y."/>
            <person name="Xu W."/>
            <person name="Pan J."/>
            <person name="Luo Z.H."/>
            <person name="Li M."/>
        </authorList>
    </citation>
    <scope>NUCLEOTIDE SEQUENCE [LARGE SCALE GENOMIC DNA]</scope>
    <source>
        <strain evidence="2">SpSt-1235</strain>
    </source>
</reference>
<organism evidence="2">
    <name type="scientific">Salinimicrobium catena</name>
    <dbReference type="NCBI Taxonomy" id="390640"/>
    <lineage>
        <taxon>Bacteria</taxon>
        <taxon>Pseudomonadati</taxon>
        <taxon>Bacteroidota</taxon>
        <taxon>Flavobacteriia</taxon>
        <taxon>Flavobacteriales</taxon>
        <taxon>Flavobacteriaceae</taxon>
        <taxon>Salinimicrobium</taxon>
    </lineage>
</organism>
<dbReference type="SUPFAM" id="SSF54427">
    <property type="entry name" value="NTF2-like"/>
    <property type="match status" value="1"/>
</dbReference>
<evidence type="ECO:0000313" key="2">
    <source>
        <dbReference type="EMBL" id="HER40431.1"/>
    </source>
</evidence>
<dbReference type="InterPro" id="IPR032710">
    <property type="entry name" value="NTF2-like_dom_sf"/>
</dbReference>
<dbReference type="Gene3D" id="3.10.450.50">
    <property type="match status" value="1"/>
</dbReference>
<proteinExistence type="predicted"/>
<accession>A0A7C2R8R9</accession>
<sequence>MKNLWLFSCVLMFLFSAEAQEAKTDYPEEVESIETIVSSIFAIISGEKGEEGNWELMRSVFHPEARLMTGYQDELKVFSVEDYITTFRESFYNMTFYEKDVKNKIERFGNLAHVLSTYQAFKTKEMNRPVRTGVASIQLYHDGERWWVLSMYWKNESKEEQVPTLYLPE</sequence>
<comment type="caution">
    <text evidence="2">The sequence shown here is derived from an EMBL/GenBank/DDBJ whole genome shotgun (WGS) entry which is preliminary data.</text>
</comment>
<evidence type="ECO:0000256" key="1">
    <source>
        <dbReference type="SAM" id="SignalP"/>
    </source>
</evidence>
<dbReference type="Proteomes" id="UP000885753">
    <property type="component" value="Unassembled WGS sequence"/>
</dbReference>
<feature type="signal peptide" evidence="1">
    <location>
        <begin position="1"/>
        <end position="19"/>
    </location>
</feature>
<gene>
    <name evidence="2" type="ORF">ENO10_04340</name>
</gene>
<dbReference type="EMBL" id="DSEE01000319">
    <property type="protein sequence ID" value="HER40431.1"/>
    <property type="molecule type" value="Genomic_DNA"/>
</dbReference>
<evidence type="ECO:0008006" key="3">
    <source>
        <dbReference type="Google" id="ProtNLM"/>
    </source>
</evidence>